<gene>
    <name evidence="6" type="ORF">BN1079_01073</name>
</gene>
<evidence type="ECO:0000256" key="3">
    <source>
        <dbReference type="ARBA" id="ARBA00023004"/>
    </source>
</evidence>
<keyword evidence="1" id="KW-0479">Metal-binding</keyword>
<evidence type="ECO:0000256" key="1">
    <source>
        <dbReference type="ARBA" id="ARBA00022723"/>
    </source>
</evidence>
<dbReference type="AlphaFoldDB" id="A0A078LR47"/>
<keyword evidence="7" id="KW-1185">Reference proteome</keyword>
<comment type="similarity">
    <text evidence="4">Belongs to the cyclic nucleotide phosphodiesterase class-III family.</text>
</comment>
<name>A0A078LR47_9PSED</name>
<protein>
    <submittedName>
        <fullName evidence="6">DNA repair exonuclease</fullName>
    </submittedName>
</protein>
<evidence type="ECO:0000256" key="4">
    <source>
        <dbReference type="ARBA" id="ARBA00025742"/>
    </source>
</evidence>
<evidence type="ECO:0000259" key="5">
    <source>
        <dbReference type="Pfam" id="PF00149"/>
    </source>
</evidence>
<reference evidence="6 7" key="1">
    <citation type="submission" date="2014-07" db="EMBL/GenBank/DDBJ databases">
        <authorList>
            <person name="Urmite Genomes Urmite Genomes"/>
        </authorList>
    </citation>
    <scope>NUCLEOTIDE SEQUENCE [LARGE SCALE GENOMIC DNA]</scope>
    <source>
        <strain evidence="6 7">20_BN</strain>
    </source>
</reference>
<dbReference type="GO" id="GO:0004527">
    <property type="term" value="F:exonuclease activity"/>
    <property type="evidence" value="ECO:0007669"/>
    <property type="project" value="UniProtKB-KW"/>
</dbReference>
<dbReference type="InterPro" id="IPR029052">
    <property type="entry name" value="Metallo-depent_PP-like"/>
</dbReference>
<dbReference type="SUPFAM" id="SSF56300">
    <property type="entry name" value="Metallo-dependent phosphatases"/>
    <property type="match status" value="1"/>
</dbReference>
<dbReference type="RefSeq" id="WP_037022850.1">
    <property type="nucleotide sequence ID" value="NZ_CCSF01000001.1"/>
</dbReference>
<dbReference type="PANTHER" id="PTHR42988">
    <property type="entry name" value="PHOSPHOHYDROLASE"/>
    <property type="match status" value="1"/>
</dbReference>
<evidence type="ECO:0000313" key="6">
    <source>
        <dbReference type="EMBL" id="CDZ93775.1"/>
    </source>
</evidence>
<dbReference type="GO" id="GO:0046872">
    <property type="term" value="F:metal ion binding"/>
    <property type="evidence" value="ECO:0007669"/>
    <property type="project" value="UniProtKB-KW"/>
</dbReference>
<dbReference type="Gene3D" id="3.60.21.10">
    <property type="match status" value="1"/>
</dbReference>
<dbReference type="STRING" id="1499686.BN1079_01073"/>
<dbReference type="Pfam" id="PF00149">
    <property type="entry name" value="Metallophos"/>
    <property type="match status" value="1"/>
</dbReference>
<dbReference type="InterPro" id="IPR050884">
    <property type="entry name" value="CNP_phosphodiesterase-III"/>
</dbReference>
<evidence type="ECO:0000313" key="7">
    <source>
        <dbReference type="Proteomes" id="UP000053902"/>
    </source>
</evidence>
<keyword evidence="6" id="KW-0540">Nuclease</keyword>
<keyword evidence="2" id="KW-0378">Hydrolase</keyword>
<feature type="domain" description="Calcineurin-like phosphoesterase" evidence="5">
    <location>
        <begin position="3"/>
        <end position="194"/>
    </location>
</feature>
<dbReference type="Proteomes" id="UP000053902">
    <property type="component" value="Unassembled WGS sequence"/>
</dbReference>
<keyword evidence="3" id="KW-0408">Iron</keyword>
<organism evidence="6 7">
    <name type="scientific">Pseudomonas saudiphocaensis</name>
    <dbReference type="NCBI Taxonomy" id="1499686"/>
    <lineage>
        <taxon>Bacteria</taxon>
        <taxon>Pseudomonadati</taxon>
        <taxon>Pseudomonadota</taxon>
        <taxon>Gammaproteobacteria</taxon>
        <taxon>Pseudomonadales</taxon>
        <taxon>Pseudomonadaceae</taxon>
        <taxon>Pseudomonas</taxon>
    </lineage>
</organism>
<sequence>MTTIVQISDTHFGTEQPHVVYALEEHVRAHGADLLIVSGDITQRARAGQFAAAQEFVERLQALGIPQTLVIPGNHDIPLYNLFARAFTPYRNYRRHFGEDLEPTFESDDMLVIGLNTTHPRRHKDGVVTAAQVEAVSRRLKSCAPGKVRILVAHQPFGAMVQSDLSNLQHGAEAALNCWADDGLDLVMGGHIHLPYVLPLSKQYGGLSREIWMVQAGTALSSRVRGTSPNSFNRLKVQPGAEKKVCVERWDLLEDHFAPASHFNLHW</sequence>
<dbReference type="eggNOG" id="COG1409">
    <property type="taxonomic scope" value="Bacteria"/>
</dbReference>
<proteinExistence type="inferred from homology"/>
<evidence type="ECO:0000256" key="2">
    <source>
        <dbReference type="ARBA" id="ARBA00022801"/>
    </source>
</evidence>
<dbReference type="HOGENOM" id="CLU_063034_0_0_6"/>
<dbReference type="PANTHER" id="PTHR42988:SF2">
    <property type="entry name" value="CYCLIC NUCLEOTIDE PHOSPHODIESTERASE CBUA0032-RELATED"/>
    <property type="match status" value="1"/>
</dbReference>
<dbReference type="OrthoDB" id="9811542at2"/>
<dbReference type="InterPro" id="IPR004843">
    <property type="entry name" value="Calcineurin-like_PHP"/>
</dbReference>
<keyword evidence="6" id="KW-0269">Exonuclease</keyword>
<accession>A0A078LR47</accession>
<dbReference type="EMBL" id="CCSF01000001">
    <property type="protein sequence ID" value="CDZ93775.1"/>
    <property type="molecule type" value="Genomic_DNA"/>
</dbReference>